<proteinExistence type="inferred from homology"/>
<dbReference type="SUPFAM" id="SSF48371">
    <property type="entry name" value="ARM repeat"/>
    <property type="match status" value="1"/>
</dbReference>
<evidence type="ECO:0000259" key="4">
    <source>
        <dbReference type="Pfam" id="PF10350"/>
    </source>
</evidence>
<dbReference type="Proteomes" id="UP000629438">
    <property type="component" value="Unassembled WGS sequence"/>
</dbReference>
<organism evidence="6 7">
    <name type="scientific">Tichodroma muraria</name>
    <dbReference type="NCBI Taxonomy" id="237442"/>
    <lineage>
        <taxon>Eukaryota</taxon>
        <taxon>Metazoa</taxon>
        <taxon>Chordata</taxon>
        <taxon>Craniata</taxon>
        <taxon>Vertebrata</taxon>
        <taxon>Euteleostomi</taxon>
        <taxon>Archelosauria</taxon>
        <taxon>Archosauria</taxon>
        <taxon>Dinosauria</taxon>
        <taxon>Saurischia</taxon>
        <taxon>Theropoda</taxon>
        <taxon>Coelurosauria</taxon>
        <taxon>Aves</taxon>
        <taxon>Neognathae</taxon>
        <taxon>Neoaves</taxon>
        <taxon>Telluraves</taxon>
        <taxon>Australaves</taxon>
        <taxon>Passeriformes</taxon>
        <taxon>Sittidae</taxon>
        <taxon>Tichodroma</taxon>
    </lineage>
</organism>
<feature type="domain" description="DUF2428" evidence="4">
    <location>
        <begin position="938"/>
        <end position="1114"/>
    </location>
</feature>
<protein>
    <recommendedName>
        <fullName evidence="3">tRNA (32-2'-O)-methyltransferase regulator THADA</fullName>
    </recommendedName>
</protein>
<dbReference type="AlphaFoldDB" id="A0A850YUH7"/>
<dbReference type="InterPro" id="IPR051954">
    <property type="entry name" value="tRNA_methyltransferase_THADA"/>
</dbReference>
<dbReference type="InterPro" id="IPR019442">
    <property type="entry name" value="THADA/TRM732_DUF2428"/>
</dbReference>
<evidence type="ECO:0000256" key="2">
    <source>
        <dbReference type="ARBA" id="ARBA00035625"/>
    </source>
</evidence>
<accession>A0A850YUH7</accession>
<dbReference type="PANTHER" id="PTHR14387">
    <property type="entry name" value="THADA/DEATH RECEPTOR INTERACTING PROTEIN"/>
    <property type="match status" value="1"/>
</dbReference>
<comment type="function">
    <text evidence="2">Together with methyltransferase FTSJ1, methylates the 2'-O-ribose of nucleotides at position 32 of the anticodon loop of substrate tRNAs.</text>
</comment>
<dbReference type="InterPro" id="IPR056843">
    <property type="entry name" value="THADA-like_TPR"/>
</dbReference>
<gene>
    <name evidence="6" type="primary">Thada</name>
    <name evidence="6" type="ORF">TICMUR_R11815</name>
</gene>
<dbReference type="OrthoDB" id="73997at2759"/>
<feature type="non-terminal residue" evidence="6">
    <location>
        <position position="1"/>
    </location>
</feature>
<dbReference type="PANTHER" id="PTHR14387:SF7">
    <property type="entry name" value="THYROID ADENOMA-ASSOCIATED PROTEIN"/>
    <property type="match status" value="1"/>
</dbReference>
<dbReference type="InterPro" id="IPR016024">
    <property type="entry name" value="ARM-type_fold"/>
</dbReference>
<dbReference type="GO" id="GO:0030488">
    <property type="term" value="P:tRNA methylation"/>
    <property type="evidence" value="ECO:0007669"/>
    <property type="project" value="TreeGrafter"/>
</dbReference>
<evidence type="ECO:0000313" key="7">
    <source>
        <dbReference type="Proteomes" id="UP000629438"/>
    </source>
</evidence>
<name>A0A850YUH7_9PASS</name>
<comment type="similarity">
    <text evidence="1">Belongs to the THADA family.</text>
</comment>
<dbReference type="GO" id="GO:0005829">
    <property type="term" value="C:cytosol"/>
    <property type="evidence" value="ECO:0007669"/>
    <property type="project" value="TreeGrafter"/>
</dbReference>
<feature type="domain" description="tRNA (32-2'-O)-methyltransferase regulator THADA-like TPR repeats region" evidence="5">
    <location>
        <begin position="522"/>
        <end position="793"/>
    </location>
</feature>
<keyword evidence="7" id="KW-1185">Reference proteome</keyword>
<evidence type="ECO:0000259" key="5">
    <source>
        <dbReference type="Pfam" id="PF25150"/>
    </source>
</evidence>
<dbReference type="Pfam" id="PF10350">
    <property type="entry name" value="DUF2428"/>
    <property type="match status" value="1"/>
</dbReference>
<sequence length="1115" mass="125125">MVLKKKKEIQVDAFFLDHRQLEKLQRFSKAEEQNLASLLLHCAQLRNGIQQIQCIKQIMQLAKQTDQNSAGDPMVKACLDILGEMYFSLGAKNPLKKVLASSLNGLPGHLMMSAVQSFVCCLQEELKTTDVHLYRKVLDNLASCMEDFSLGTVTSNVSRMVLIYFLCACLSLFFCHRKNHGNRIVQTQLMNDLLIAIKVSMMLIQKFQENIQGSLWKHSESFVWQSMCSLLKSSTDFLMDATLLQTVQTTSGLAVILFTRAMYEPVEELPSLISDLLLGTVEHSSVPAWFVRNCGVLCAAELPDSVLLFLCHGALAMLDWKNGNMGENGEKLLLDIASVLLSLSSELKESSVATSLSRILGIWTNSALTALVSCSPDLKIKLNGNSDIIGKLLEYIYMHWDHPLDAIRHQTKLIFKNLLQIHQTTIVGSDGKSDPFFARLIKHLLSLDWHVKGKYASLSCLVECVGTENILQLDRAIPVQILDVMSDQSLAPYASDLLETMFTNHKAHFTLSFQEGTWIDQWHNIWVSPLLVILCEGNHDQTTYIIDYYLPKLLKCSPDSLSYMMRILQASANANLGSCSTRGALGALMACLRTARAHGHLVLSNIMSSGLVSTECIKQGLVHQHSQVCIDALGLLCESHRTTEVVSLEEMQLIQFFMMYNLNNQSPSVRQQIVSLLRKLFCRIQESSQVLYKWEQNKTKQGLVENSTKMPPLRILQQYKDFMSSICARLFEVLFPGSSHPTRFSALSILESIAEIFSVPKGQAQVFQLDQEIDSARVQTLIQCFASTFEEVKILAFRLVMKLRDVALNLQDSENLHLLFQAAIDLSASTKPYDCVTASYLLNFLVYHKGLQHICLGKWLEHNPRIDENTSVTTVEKNTLAVIKLLLVNVEEEILQAKKSLLQAAASFPMYGRVHCITGALQQLPFSDLTLVSEWKEIVTRLILMSYSLSAVVSPVVQSSSPEGLIPMDSDPESAGRLQMILHEIQPQDTNDYFMQAKILNEHCKEESEKLADQRATKNICGEMRGKDGQACDVTAQMVLVCCWRSMKEVSLLLGTLCRLLPSQTTSKPSDGLITVEQVKNIGDYFKHHLLQSRHRGAFELAYAGFVQLTEMLSR</sequence>
<dbReference type="EMBL" id="WAAG01007085">
    <property type="protein sequence ID" value="NWH97405.1"/>
    <property type="molecule type" value="Genomic_DNA"/>
</dbReference>
<evidence type="ECO:0000313" key="6">
    <source>
        <dbReference type="EMBL" id="NWH97405.1"/>
    </source>
</evidence>
<evidence type="ECO:0000256" key="3">
    <source>
        <dbReference type="ARBA" id="ARBA00035698"/>
    </source>
</evidence>
<dbReference type="Pfam" id="PF25150">
    <property type="entry name" value="TPR_Trm732"/>
    <property type="match status" value="1"/>
</dbReference>
<evidence type="ECO:0000256" key="1">
    <source>
        <dbReference type="ARBA" id="ARBA00010409"/>
    </source>
</evidence>
<reference evidence="6" key="1">
    <citation type="submission" date="2019-09" db="EMBL/GenBank/DDBJ databases">
        <title>Bird 10,000 Genomes (B10K) Project - Family phase.</title>
        <authorList>
            <person name="Zhang G."/>
        </authorList>
    </citation>
    <scope>NUCLEOTIDE SEQUENCE</scope>
    <source>
        <strain evidence="6">B10K-DU-012-47</strain>
    </source>
</reference>
<comment type="caution">
    <text evidence="6">The sequence shown here is derived from an EMBL/GenBank/DDBJ whole genome shotgun (WGS) entry which is preliminary data.</text>
</comment>
<feature type="non-terminal residue" evidence="6">
    <location>
        <position position="1115"/>
    </location>
</feature>